<proteinExistence type="predicted"/>
<organism evidence="1">
    <name type="scientific">Magallana gigas</name>
    <name type="common">Pacific oyster</name>
    <name type="synonym">Crassostrea gigas</name>
    <dbReference type="NCBI Taxonomy" id="29159"/>
    <lineage>
        <taxon>Eukaryota</taxon>
        <taxon>Metazoa</taxon>
        <taxon>Spiralia</taxon>
        <taxon>Lophotrochozoa</taxon>
        <taxon>Mollusca</taxon>
        <taxon>Bivalvia</taxon>
        <taxon>Autobranchia</taxon>
        <taxon>Pteriomorphia</taxon>
        <taxon>Ostreida</taxon>
        <taxon>Ostreoidea</taxon>
        <taxon>Ostreidae</taxon>
        <taxon>Magallana</taxon>
    </lineage>
</organism>
<reference evidence="1" key="1">
    <citation type="journal article" date="2012" name="Nature">
        <title>The oyster genome reveals stress adaptation and complexity of shell formation.</title>
        <authorList>
            <person name="Zhang G."/>
            <person name="Fang X."/>
            <person name="Guo X."/>
            <person name="Li L."/>
            <person name="Luo R."/>
            <person name="Xu F."/>
            <person name="Yang P."/>
            <person name="Zhang L."/>
            <person name="Wang X."/>
            <person name="Qi H."/>
            <person name="Xiong Z."/>
            <person name="Que H."/>
            <person name="Xie Y."/>
            <person name="Holland P.W."/>
            <person name="Paps J."/>
            <person name="Zhu Y."/>
            <person name="Wu F."/>
            <person name="Chen Y."/>
            <person name="Wang J."/>
            <person name="Peng C."/>
            <person name="Meng J."/>
            <person name="Yang L."/>
            <person name="Liu J."/>
            <person name="Wen B."/>
            <person name="Zhang N."/>
            <person name="Huang Z."/>
            <person name="Zhu Q."/>
            <person name="Feng Y."/>
            <person name="Mount A."/>
            <person name="Hedgecock D."/>
            <person name="Xu Z."/>
            <person name="Liu Y."/>
            <person name="Domazet-Loso T."/>
            <person name="Du Y."/>
            <person name="Sun X."/>
            <person name="Zhang S."/>
            <person name="Liu B."/>
            <person name="Cheng P."/>
            <person name="Jiang X."/>
            <person name="Li J."/>
            <person name="Fan D."/>
            <person name="Wang W."/>
            <person name="Fu W."/>
            <person name="Wang T."/>
            <person name="Wang B."/>
            <person name="Zhang J."/>
            <person name="Peng Z."/>
            <person name="Li Y."/>
            <person name="Li N."/>
            <person name="Wang J."/>
            <person name="Chen M."/>
            <person name="He Y."/>
            <person name="Tan F."/>
            <person name="Song X."/>
            <person name="Zheng Q."/>
            <person name="Huang R."/>
            <person name="Yang H."/>
            <person name="Du X."/>
            <person name="Chen L."/>
            <person name="Yang M."/>
            <person name="Gaffney P.M."/>
            <person name="Wang S."/>
            <person name="Luo L."/>
            <person name="She Z."/>
            <person name="Ming Y."/>
            <person name="Huang W."/>
            <person name="Zhang S."/>
            <person name="Huang B."/>
            <person name="Zhang Y."/>
            <person name="Qu T."/>
            <person name="Ni P."/>
            <person name="Miao G."/>
            <person name="Wang J."/>
            <person name="Wang Q."/>
            <person name="Steinberg C.E."/>
            <person name="Wang H."/>
            <person name="Li N."/>
            <person name="Qian L."/>
            <person name="Zhang G."/>
            <person name="Li Y."/>
            <person name="Yang H."/>
            <person name="Liu X."/>
            <person name="Wang J."/>
            <person name="Yin Y."/>
            <person name="Wang J."/>
        </authorList>
    </citation>
    <scope>NUCLEOTIDE SEQUENCE [LARGE SCALE GENOMIC DNA]</scope>
    <source>
        <strain evidence="1">05x7-T-G4-1.051#20</strain>
    </source>
</reference>
<name>K1QLB3_MAGGI</name>
<dbReference type="GO" id="GO:0005615">
    <property type="term" value="C:extracellular space"/>
    <property type="evidence" value="ECO:0007669"/>
    <property type="project" value="TreeGrafter"/>
</dbReference>
<dbReference type="AlphaFoldDB" id="K1QLB3"/>
<sequence length="221" mass="25031">MEVRAVTYYGSYEHRLQQIENSVEAMKENISHMMRETKNRSVVYTRWGKKTCPSNAELVLSGFTGGSWYNDKGAAVDLLCLPRDPEWGEYIDGVGGVRGFVFGAEYETYDTIGNLRTVNNHDVPCAVCLLRNKSVVKMFPARKTCYKGWKLEYHGNLMAGYYNHQAGTMYTCVDEHPDTLHGGRENKDGRFFYSVEARCGSLKCPPYVDGRELVCAVCSKE</sequence>
<accession>K1QLB3</accession>
<dbReference type="PANTHER" id="PTHR24024:SF18">
    <property type="entry name" value="SHORT-CHAIN COLLAGEN C4-LIKE"/>
    <property type="match status" value="1"/>
</dbReference>
<dbReference type="InterPro" id="IPR051077">
    <property type="entry name" value="Ca-dependent_lectin"/>
</dbReference>
<dbReference type="GO" id="GO:0005581">
    <property type="term" value="C:collagen trimer"/>
    <property type="evidence" value="ECO:0007669"/>
    <property type="project" value="UniProtKB-KW"/>
</dbReference>
<keyword evidence="1" id="KW-0176">Collagen</keyword>
<gene>
    <name evidence="1" type="ORF">CGI_10026803</name>
</gene>
<dbReference type="PANTHER" id="PTHR24024">
    <property type="entry name" value="PULMONARY SURFACTANT-ASSOCIATED PROTEIN A"/>
    <property type="match status" value="1"/>
</dbReference>
<dbReference type="EMBL" id="JH817038">
    <property type="protein sequence ID" value="EKC34668.1"/>
    <property type="molecule type" value="Genomic_DNA"/>
</dbReference>
<dbReference type="HOGENOM" id="CLU_056628_2_1_1"/>
<evidence type="ECO:0000313" key="1">
    <source>
        <dbReference type="EMBL" id="EKC34668.1"/>
    </source>
</evidence>
<dbReference type="InParanoid" id="K1QLB3"/>
<protein>
    <submittedName>
        <fullName evidence="1">Short-chain collagen C4</fullName>
    </submittedName>
</protein>